<sequence length="299" mass="33473">MKKHFKNLLPILCLILTTALSTAQEAEALTTADYTLYKPQQTDAVFILFGGFGENAVGIENEYPITDLALSKNVAVAYLNYNRKIFLQEEEKAQLAQMLQNLITSNNLTDDAVYIGGLSSGGALSLIISNYLTENTSYGIKPAGVFAVDAPVDLAALYRIAKQNVARNFSPAAAGESAFMLQFFNAQLGNPDEEIGPYETYSAFVYETENFQNLKALENTKIRFYTEPDKTWWKENMGVDYEQMNAFHLERLSEFLTAKGYDNVELITTEDKGYRADGSRNPHSWSIVDQDGLLQWILD</sequence>
<dbReference type="RefSeq" id="WP_228230967.1">
    <property type="nucleotide sequence ID" value="NZ_JAJGMW010000020.1"/>
</dbReference>
<feature type="signal peptide" evidence="1">
    <location>
        <begin position="1"/>
        <end position="23"/>
    </location>
</feature>
<dbReference type="SUPFAM" id="SSF53474">
    <property type="entry name" value="alpha/beta-Hydrolases"/>
    <property type="match status" value="1"/>
</dbReference>
<name>A0ABS8GW59_9FLAO</name>
<feature type="chain" id="PRO_5046583525" evidence="1">
    <location>
        <begin position="24"/>
        <end position="299"/>
    </location>
</feature>
<dbReference type="InterPro" id="IPR029058">
    <property type="entry name" value="AB_hydrolase_fold"/>
</dbReference>
<gene>
    <name evidence="2" type="ORF">LLW17_14285</name>
</gene>
<accession>A0ABS8GW59</accession>
<dbReference type="Gene3D" id="3.40.50.1820">
    <property type="entry name" value="alpha/beta hydrolase"/>
    <property type="match status" value="1"/>
</dbReference>
<comment type="caution">
    <text evidence="2">The sequence shown here is derived from an EMBL/GenBank/DDBJ whole genome shotgun (WGS) entry which is preliminary data.</text>
</comment>
<organism evidence="2 3">
    <name type="scientific">Leeuwenhoekiella parthenopeia</name>
    <dbReference type="NCBI Taxonomy" id="2890320"/>
    <lineage>
        <taxon>Bacteria</taxon>
        <taxon>Pseudomonadati</taxon>
        <taxon>Bacteroidota</taxon>
        <taxon>Flavobacteriia</taxon>
        <taxon>Flavobacteriales</taxon>
        <taxon>Flavobacteriaceae</taxon>
        <taxon>Leeuwenhoekiella</taxon>
    </lineage>
</organism>
<evidence type="ECO:0000313" key="3">
    <source>
        <dbReference type="Proteomes" id="UP001197770"/>
    </source>
</evidence>
<keyword evidence="1" id="KW-0732">Signal</keyword>
<proteinExistence type="predicted"/>
<dbReference type="Proteomes" id="UP001197770">
    <property type="component" value="Unassembled WGS sequence"/>
</dbReference>
<dbReference type="EMBL" id="JAJGMW010000020">
    <property type="protein sequence ID" value="MCC4213895.1"/>
    <property type="molecule type" value="Genomic_DNA"/>
</dbReference>
<keyword evidence="3" id="KW-1185">Reference proteome</keyword>
<protein>
    <submittedName>
        <fullName evidence="2">Uncharacterized protein</fullName>
    </submittedName>
</protein>
<reference evidence="2 3" key="1">
    <citation type="submission" date="2021-11" db="EMBL/GenBank/DDBJ databases">
        <title>Seasonal and diel survey of microbial diversity of the Tyrrhenian coast.</title>
        <authorList>
            <person name="Gattoni G."/>
            <person name="Corral P."/>
        </authorList>
    </citation>
    <scope>NUCLEOTIDE SEQUENCE [LARGE SCALE GENOMIC DNA]</scope>
    <source>
        <strain evidence="2 3">Mr9</strain>
    </source>
</reference>
<evidence type="ECO:0000256" key="1">
    <source>
        <dbReference type="SAM" id="SignalP"/>
    </source>
</evidence>
<evidence type="ECO:0000313" key="2">
    <source>
        <dbReference type="EMBL" id="MCC4213895.1"/>
    </source>
</evidence>